<feature type="transmembrane region" description="Helical" evidence="7">
    <location>
        <begin position="500"/>
        <end position="519"/>
    </location>
</feature>
<evidence type="ECO:0000256" key="5">
    <source>
        <dbReference type="ARBA" id="ARBA00023136"/>
    </source>
</evidence>
<proteinExistence type="predicted"/>
<evidence type="ECO:0000259" key="8">
    <source>
        <dbReference type="PROSITE" id="PS50850"/>
    </source>
</evidence>
<evidence type="ECO:0000256" key="1">
    <source>
        <dbReference type="ARBA" id="ARBA00004141"/>
    </source>
</evidence>
<dbReference type="PROSITE" id="PS50850">
    <property type="entry name" value="MFS"/>
    <property type="match status" value="1"/>
</dbReference>
<feature type="transmembrane region" description="Helical" evidence="7">
    <location>
        <begin position="153"/>
        <end position="176"/>
    </location>
</feature>
<dbReference type="Pfam" id="PF07690">
    <property type="entry name" value="MFS_1"/>
    <property type="match status" value="1"/>
</dbReference>
<dbReference type="EMBL" id="MU006316">
    <property type="protein sequence ID" value="KAF2848602.1"/>
    <property type="molecule type" value="Genomic_DNA"/>
</dbReference>
<keyword evidence="2" id="KW-0813">Transport</keyword>
<evidence type="ECO:0000256" key="7">
    <source>
        <dbReference type="SAM" id="Phobius"/>
    </source>
</evidence>
<feature type="region of interest" description="Disordered" evidence="6">
    <location>
        <begin position="1"/>
        <end position="75"/>
    </location>
</feature>
<dbReference type="CDD" id="cd17330">
    <property type="entry name" value="MFS_SLC46_TetA_like"/>
    <property type="match status" value="1"/>
</dbReference>
<gene>
    <name evidence="9" type="ORF">T440DRAFT_400776</name>
</gene>
<dbReference type="OrthoDB" id="10262656at2759"/>
<dbReference type="Proteomes" id="UP000799423">
    <property type="component" value="Unassembled WGS sequence"/>
</dbReference>
<keyword evidence="5 7" id="KW-0472">Membrane</keyword>
<name>A0A6A7AZP6_9PLEO</name>
<feature type="transmembrane region" description="Helical" evidence="7">
    <location>
        <begin position="609"/>
        <end position="628"/>
    </location>
</feature>
<evidence type="ECO:0000256" key="4">
    <source>
        <dbReference type="ARBA" id="ARBA00022989"/>
    </source>
</evidence>
<dbReference type="AlphaFoldDB" id="A0A6A7AZP6"/>
<evidence type="ECO:0000313" key="9">
    <source>
        <dbReference type="EMBL" id="KAF2848602.1"/>
    </source>
</evidence>
<keyword evidence="4 7" id="KW-1133">Transmembrane helix</keyword>
<feature type="transmembrane region" description="Helical" evidence="7">
    <location>
        <begin position="469"/>
        <end position="488"/>
    </location>
</feature>
<dbReference type="InterPro" id="IPR020846">
    <property type="entry name" value="MFS_dom"/>
</dbReference>
<feature type="compositionally biased region" description="Polar residues" evidence="6">
    <location>
        <begin position="63"/>
        <end position="74"/>
    </location>
</feature>
<feature type="transmembrane region" description="Helical" evidence="7">
    <location>
        <begin position="188"/>
        <end position="208"/>
    </location>
</feature>
<protein>
    <submittedName>
        <fullName evidence="9">MFS general substrate transporter</fullName>
    </submittedName>
</protein>
<dbReference type="PANTHER" id="PTHR23504">
    <property type="entry name" value="MAJOR FACILITATOR SUPERFAMILY DOMAIN-CONTAINING PROTEIN 10"/>
    <property type="match status" value="1"/>
</dbReference>
<evidence type="ECO:0000313" key="10">
    <source>
        <dbReference type="Proteomes" id="UP000799423"/>
    </source>
</evidence>
<organism evidence="9 10">
    <name type="scientific">Plenodomus tracheiphilus IPT5</name>
    <dbReference type="NCBI Taxonomy" id="1408161"/>
    <lineage>
        <taxon>Eukaryota</taxon>
        <taxon>Fungi</taxon>
        <taxon>Dikarya</taxon>
        <taxon>Ascomycota</taxon>
        <taxon>Pezizomycotina</taxon>
        <taxon>Dothideomycetes</taxon>
        <taxon>Pleosporomycetidae</taxon>
        <taxon>Pleosporales</taxon>
        <taxon>Pleosporineae</taxon>
        <taxon>Leptosphaeriaceae</taxon>
        <taxon>Plenodomus</taxon>
    </lineage>
</organism>
<feature type="transmembrane region" description="Helical" evidence="7">
    <location>
        <begin position="300"/>
        <end position="322"/>
    </location>
</feature>
<dbReference type="InterPro" id="IPR036259">
    <property type="entry name" value="MFS_trans_sf"/>
</dbReference>
<comment type="subcellular location">
    <subcellularLocation>
        <location evidence="1">Membrane</location>
        <topology evidence="1">Multi-pass membrane protein</topology>
    </subcellularLocation>
</comment>
<feature type="transmembrane region" description="Helical" evidence="7">
    <location>
        <begin position="410"/>
        <end position="434"/>
    </location>
</feature>
<feature type="transmembrane region" description="Helical" evidence="7">
    <location>
        <begin position="246"/>
        <end position="270"/>
    </location>
</feature>
<feature type="transmembrane region" description="Helical" evidence="7">
    <location>
        <begin position="535"/>
        <end position="554"/>
    </location>
</feature>
<dbReference type="GO" id="GO:0022857">
    <property type="term" value="F:transmembrane transporter activity"/>
    <property type="evidence" value="ECO:0007669"/>
    <property type="project" value="InterPro"/>
</dbReference>
<dbReference type="PANTHER" id="PTHR23504:SF6">
    <property type="entry name" value="MULTIDRUG TRANSPORTER, PUTATIVE (AFU_ORTHOLOGUE AFUA_4G08740)-RELATED"/>
    <property type="match status" value="1"/>
</dbReference>
<reference evidence="9" key="1">
    <citation type="submission" date="2020-01" db="EMBL/GenBank/DDBJ databases">
        <authorList>
            <consortium name="DOE Joint Genome Institute"/>
            <person name="Haridas S."/>
            <person name="Albert R."/>
            <person name="Binder M."/>
            <person name="Bloem J."/>
            <person name="Labutti K."/>
            <person name="Salamov A."/>
            <person name="Andreopoulos B."/>
            <person name="Baker S.E."/>
            <person name="Barry K."/>
            <person name="Bills G."/>
            <person name="Bluhm B.H."/>
            <person name="Cannon C."/>
            <person name="Castanera R."/>
            <person name="Culley D.E."/>
            <person name="Daum C."/>
            <person name="Ezra D."/>
            <person name="Gonzalez J.B."/>
            <person name="Henrissat B."/>
            <person name="Kuo A."/>
            <person name="Liang C."/>
            <person name="Lipzen A."/>
            <person name="Lutzoni F."/>
            <person name="Magnuson J."/>
            <person name="Mondo S."/>
            <person name="Nolan M."/>
            <person name="Ohm R."/>
            <person name="Pangilinan J."/>
            <person name="Park H.-J."/>
            <person name="Ramirez L."/>
            <person name="Alfaro M."/>
            <person name="Sun H."/>
            <person name="Tritt A."/>
            <person name="Yoshinaga Y."/>
            <person name="Zwiers L.-H."/>
            <person name="Turgeon B.G."/>
            <person name="Goodwin S.B."/>
            <person name="Spatafora J.W."/>
            <person name="Crous P.W."/>
            <person name="Grigoriev I.V."/>
        </authorList>
    </citation>
    <scope>NUCLEOTIDE SEQUENCE</scope>
    <source>
        <strain evidence="9">IPT5</strain>
    </source>
</reference>
<keyword evidence="10" id="KW-1185">Reference proteome</keyword>
<accession>A0A6A7AZP6</accession>
<evidence type="ECO:0000256" key="3">
    <source>
        <dbReference type="ARBA" id="ARBA00022692"/>
    </source>
</evidence>
<dbReference type="GO" id="GO:0016020">
    <property type="term" value="C:membrane"/>
    <property type="evidence" value="ECO:0007669"/>
    <property type="project" value="UniProtKB-SubCell"/>
</dbReference>
<feature type="domain" description="Major facilitator superfamily (MFS) profile" evidence="8">
    <location>
        <begin position="115"/>
        <end position="633"/>
    </location>
</feature>
<keyword evidence="3 7" id="KW-0812">Transmembrane</keyword>
<feature type="compositionally biased region" description="Polar residues" evidence="6">
    <location>
        <begin position="26"/>
        <end position="40"/>
    </location>
</feature>
<dbReference type="InterPro" id="IPR011701">
    <property type="entry name" value="MFS"/>
</dbReference>
<evidence type="ECO:0000256" key="6">
    <source>
        <dbReference type="SAM" id="MobiDB-lite"/>
    </source>
</evidence>
<sequence>MNSNLTDCRRSARSSILPATRDAQPRGNSGDSDSLSTSEGAHSEEFRSKSNYRPSFDEDKSISEISDNLPTSRDQPTHVFLRTSTVHPQPNVPEEADAVTKKAPISWRELPRKDQLFVITLARLSEPLTQTSLGSYLFYQLQSFDPSLPNSTIAYQAGIVQAAFPAAQFLTAILWGRVADHEHGGRKRVIYLGLLGTMLSIIGFGFSHSFATAIAFRCMGGMLNGNIGVMRTMISEIIKEKKYQSRAFLILPITFNIGVIVGPVLGGLLANPVASYPSLFGPGSMLGGKGGILWMQRWPYALPNLMSAVFLLWSGLGVILFLEETSELRSHKTDLGLRIGQWMCGHIFRRKFAAEAGYSAVPTDEWTAATSLELQPTRTTTYTTGDAQLENLRKAPRQKLPFRRIWTRNLIITLFAHGLLAMHVGGFNSLWFIYLSTPRYNPRKPNPPGFKPHGFVHFTGGLALPPPRIGAALAVLGVIGITLQLFIYPQLSHRLGTAKSYRIFLGLFPLSYALAPFLSRVTSWAQPPDGVSGPWVWMAIMVVLFIQVLARTFALPCTTILINNVSPHPSVLGTVHGIGQSVSSLTRTFGPILFSWVFGKGLDMGIVGLAWWLMSAVAIVGCAVAQGVTEGDGHELLLENEIRRDDGTVQLVNA</sequence>
<evidence type="ECO:0000256" key="2">
    <source>
        <dbReference type="ARBA" id="ARBA00022448"/>
    </source>
</evidence>
<dbReference type="SUPFAM" id="SSF103473">
    <property type="entry name" value="MFS general substrate transporter"/>
    <property type="match status" value="1"/>
</dbReference>
<dbReference type="Gene3D" id="1.20.1250.20">
    <property type="entry name" value="MFS general substrate transporter like domains"/>
    <property type="match status" value="1"/>
</dbReference>